<name>A0A1T4Q2N7_9FIRM</name>
<dbReference type="Pfam" id="PF19789">
    <property type="entry name" value="DUF6273"/>
    <property type="match status" value="1"/>
</dbReference>
<dbReference type="InterPro" id="IPR046240">
    <property type="entry name" value="DUF6273"/>
</dbReference>
<evidence type="ECO:0000259" key="1">
    <source>
        <dbReference type="Pfam" id="PF19789"/>
    </source>
</evidence>
<protein>
    <recommendedName>
        <fullName evidence="1">DUF6273 domain-containing protein</fullName>
    </recommendedName>
</protein>
<evidence type="ECO:0000313" key="2">
    <source>
        <dbReference type="EMBL" id="SJZ97797.1"/>
    </source>
</evidence>
<keyword evidence="3" id="KW-1185">Reference proteome</keyword>
<organism evidence="2 3">
    <name type="scientific">Anaerorhabdus furcosa</name>
    <dbReference type="NCBI Taxonomy" id="118967"/>
    <lineage>
        <taxon>Bacteria</taxon>
        <taxon>Bacillati</taxon>
        <taxon>Bacillota</taxon>
        <taxon>Erysipelotrichia</taxon>
        <taxon>Erysipelotrichales</taxon>
        <taxon>Erysipelotrichaceae</taxon>
        <taxon>Anaerorhabdus</taxon>
    </lineage>
</organism>
<sequence length="212" mass="25021">MRVSVMNVGEKVSFGQYVWRILELQEDKALIITEDVIEERPYHNQYIDITWADCSLRNYLNTEFYHRFSNEEKMRIIPVINKNDDNHWYKTKGGVDTEDYIFLLSLEEATCKYFGDSSSKLFNPGKNQRYWFERKDMNNSKRLAKLIHTDWGWWYWLRTPGRVGVKAVYIFGTDGNIGIQGNNIFKGNLDEGRCRGGVRPALWLKLNKGDEE</sequence>
<dbReference type="EMBL" id="FUWY01000008">
    <property type="protein sequence ID" value="SJZ97797.1"/>
    <property type="molecule type" value="Genomic_DNA"/>
</dbReference>
<reference evidence="3" key="1">
    <citation type="submission" date="2017-02" db="EMBL/GenBank/DDBJ databases">
        <authorList>
            <person name="Varghese N."/>
            <person name="Submissions S."/>
        </authorList>
    </citation>
    <scope>NUCLEOTIDE SEQUENCE [LARGE SCALE GENOMIC DNA]</scope>
    <source>
        <strain evidence="3">ATCC 25662</strain>
    </source>
</reference>
<proteinExistence type="predicted"/>
<dbReference type="RefSeq" id="WP_143254436.1">
    <property type="nucleotide sequence ID" value="NZ_FUWY01000008.1"/>
</dbReference>
<dbReference type="Proteomes" id="UP000243297">
    <property type="component" value="Unassembled WGS sequence"/>
</dbReference>
<evidence type="ECO:0000313" key="3">
    <source>
        <dbReference type="Proteomes" id="UP000243297"/>
    </source>
</evidence>
<accession>A0A1T4Q2N7</accession>
<gene>
    <name evidence="2" type="ORF">SAMN02745191_2272</name>
</gene>
<dbReference type="OrthoDB" id="384490at2"/>
<dbReference type="STRING" id="118967.SAMN02745191_2272"/>
<dbReference type="AlphaFoldDB" id="A0A1T4Q2N7"/>
<feature type="domain" description="DUF6273" evidence="1">
    <location>
        <begin position="27"/>
        <end position="205"/>
    </location>
</feature>